<evidence type="ECO:0000313" key="3">
    <source>
        <dbReference type="EMBL" id="PWG60140.1"/>
    </source>
</evidence>
<sequence>MDSLASVVLWAIIAILVFGLQPWKTTRSMKNAMEHRSDRYSASLHIIDMNDGMRFGDRHGNIVGKGAAMQSSGQAARLDDKKIAHVRALRRDAIRRRRILVLSLAVVAVVVLVLALALHFSPLFALIPVALDAAVLALGARASKQAREWEHMVAKAKKAARNRSRQEAASVQQTPAMRAARRLRHVDADEARADDARTGEDSATYAMSEQEIRRTIEQAKAEKQAALEAREVQRAAVEAANRKAREEVAARKRAEAEERRRREEAERRRAEARAAEAKKAEQERRARAEARSRQEGESTAAKTTDGRRQATPRQSVQANVQATVQATMQATVQTVSTKTPQPRPSEAKAPTKPVHEPKPAEPDDYTAELAKVSPSHPLDAFELASNQDLISFSLGSPRQGNEVAASEPQSREIKSTKQVAHAEPVKAGNGSAAEKPIATSAGKAADGKASDAKTPVEKPSVEKPARARQKAAFAKPGDIWQSSLARSVSRRKPRTQRQDPRGDAATSEETAHTTTAASRDNAVEKLIDAKRVERHAAQHNERQAARSKEEVAAPKASGDSLGTDVDAVLARRRG</sequence>
<dbReference type="EMBL" id="QFFN01000006">
    <property type="protein sequence ID" value="PWG60140.1"/>
    <property type="molecule type" value="Genomic_DNA"/>
</dbReference>
<protein>
    <submittedName>
        <fullName evidence="3">Uncharacterized protein</fullName>
    </submittedName>
</protein>
<feature type="compositionally biased region" description="Low complexity" evidence="1">
    <location>
        <begin position="316"/>
        <end position="337"/>
    </location>
</feature>
<evidence type="ECO:0000313" key="4">
    <source>
        <dbReference type="Proteomes" id="UP000245753"/>
    </source>
</evidence>
<accession>A0A2U2MTG5</accession>
<keyword evidence="2" id="KW-0812">Transmembrane</keyword>
<feature type="compositionally biased region" description="Basic and acidic residues" evidence="1">
    <location>
        <begin position="241"/>
        <end position="296"/>
    </location>
</feature>
<reference evidence="3 4" key="1">
    <citation type="journal article" date="2018" name="Int. J. Syst. Evol. Microbiol.">
        <title>Bifidobacterium catulorum sp. nov., a novel taxon from the faeces of the baby common marmoset (Callithrix jacchus).</title>
        <authorList>
            <person name="Modesto M."/>
            <person name="Michelini S."/>
            <person name="Oki K."/>
            <person name="Biavati B."/>
            <person name="Watanabe K."/>
            <person name="Mattarelli P."/>
        </authorList>
    </citation>
    <scope>NUCLEOTIDE SEQUENCE [LARGE SCALE GENOMIC DNA]</scope>
    <source>
        <strain evidence="3 4">MRM 8.19</strain>
    </source>
</reference>
<feature type="compositionally biased region" description="Basic and acidic residues" evidence="1">
    <location>
        <begin position="445"/>
        <end position="465"/>
    </location>
</feature>
<comment type="caution">
    <text evidence="3">The sequence shown here is derived from an EMBL/GenBank/DDBJ whole genome shotgun (WGS) entry which is preliminary data.</text>
</comment>
<keyword evidence="2" id="KW-1133">Transmembrane helix</keyword>
<organism evidence="3 4">
    <name type="scientific">Bifidobacterium catulorum</name>
    <dbReference type="NCBI Taxonomy" id="1630173"/>
    <lineage>
        <taxon>Bacteria</taxon>
        <taxon>Bacillati</taxon>
        <taxon>Actinomycetota</taxon>
        <taxon>Actinomycetes</taxon>
        <taxon>Bifidobacteriales</taxon>
        <taxon>Bifidobacteriaceae</taxon>
        <taxon>Bifidobacterium</taxon>
    </lineage>
</organism>
<feature type="region of interest" description="Disordered" evidence="1">
    <location>
        <begin position="158"/>
        <end position="178"/>
    </location>
</feature>
<dbReference type="Proteomes" id="UP000245753">
    <property type="component" value="Unassembled WGS sequence"/>
</dbReference>
<feature type="compositionally biased region" description="Basic and acidic residues" evidence="1">
    <location>
        <begin position="521"/>
        <end position="552"/>
    </location>
</feature>
<keyword evidence="4" id="KW-1185">Reference proteome</keyword>
<feature type="transmembrane region" description="Helical" evidence="2">
    <location>
        <begin position="6"/>
        <end position="23"/>
    </location>
</feature>
<evidence type="ECO:0000256" key="2">
    <source>
        <dbReference type="SAM" id="Phobius"/>
    </source>
</evidence>
<gene>
    <name evidence="3" type="ORF">DF200_03635</name>
</gene>
<feature type="region of interest" description="Disordered" evidence="1">
    <location>
        <begin position="392"/>
        <end position="574"/>
    </location>
</feature>
<feature type="transmembrane region" description="Helical" evidence="2">
    <location>
        <begin position="99"/>
        <end position="117"/>
    </location>
</feature>
<feature type="region of interest" description="Disordered" evidence="1">
    <location>
        <begin position="241"/>
        <end position="373"/>
    </location>
</feature>
<feature type="compositionally biased region" description="Low complexity" evidence="1">
    <location>
        <begin position="504"/>
        <end position="518"/>
    </location>
</feature>
<proteinExistence type="predicted"/>
<keyword evidence="2" id="KW-0472">Membrane</keyword>
<name>A0A2U2MTG5_9BIFI</name>
<dbReference type="AlphaFoldDB" id="A0A2U2MTG5"/>
<evidence type="ECO:0000256" key="1">
    <source>
        <dbReference type="SAM" id="MobiDB-lite"/>
    </source>
</evidence>